<gene>
    <name evidence="1" type="ORF">HNQ38_000341</name>
</gene>
<dbReference type="EMBL" id="JACHGO010000001">
    <property type="protein sequence ID" value="MBB5142278.1"/>
    <property type="molecule type" value="Genomic_DNA"/>
</dbReference>
<evidence type="ECO:0000313" key="1">
    <source>
        <dbReference type="EMBL" id="MBB5142278.1"/>
    </source>
</evidence>
<dbReference type="InterPro" id="IPR025528">
    <property type="entry name" value="BrnA_antitoxin"/>
</dbReference>
<protein>
    <submittedName>
        <fullName evidence="1">Uncharacterized protein (DUF4415 family)</fullName>
    </submittedName>
</protein>
<dbReference type="Proteomes" id="UP000539075">
    <property type="component" value="Unassembled WGS sequence"/>
</dbReference>
<dbReference type="RefSeq" id="WP_183717615.1">
    <property type="nucleotide sequence ID" value="NZ_JACHGO010000001.1"/>
</dbReference>
<comment type="caution">
    <text evidence="1">The sequence shown here is derived from an EMBL/GenBank/DDBJ whole genome shotgun (WGS) entry which is preliminary data.</text>
</comment>
<reference evidence="1 2" key="1">
    <citation type="submission" date="2020-08" db="EMBL/GenBank/DDBJ databases">
        <title>Genomic Encyclopedia of Type Strains, Phase IV (KMG-IV): sequencing the most valuable type-strain genomes for metagenomic binning, comparative biology and taxonomic classification.</title>
        <authorList>
            <person name="Goeker M."/>
        </authorList>
    </citation>
    <scope>NUCLEOTIDE SEQUENCE [LARGE SCALE GENOMIC DNA]</scope>
    <source>
        <strain evidence="1 2">DSM 11275</strain>
    </source>
</reference>
<dbReference type="AlphaFoldDB" id="A0A7W8FE05"/>
<keyword evidence="2" id="KW-1185">Reference proteome</keyword>
<dbReference type="Pfam" id="PF14384">
    <property type="entry name" value="BrnA_antitoxin"/>
    <property type="match status" value="1"/>
</dbReference>
<accession>A0A7W8FE05</accession>
<organism evidence="1 2">
    <name type="scientific">Desulfovibrio intestinalis</name>
    <dbReference type="NCBI Taxonomy" id="58621"/>
    <lineage>
        <taxon>Bacteria</taxon>
        <taxon>Pseudomonadati</taxon>
        <taxon>Thermodesulfobacteriota</taxon>
        <taxon>Desulfovibrionia</taxon>
        <taxon>Desulfovibrionales</taxon>
        <taxon>Desulfovibrionaceae</taxon>
        <taxon>Desulfovibrio</taxon>
    </lineage>
</organism>
<name>A0A7W8FE05_9BACT</name>
<evidence type="ECO:0000313" key="2">
    <source>
        <dbReference type="Proteomes" id="UP000539075"/>
    </source>
</evidence>
<proteinExistence type="predicted"/>
<sequence length="96" mass="10737">MNGTDKVTAKRVTSSPDAQSLTDRELAGFVRLADVRGETLVERLRTLKKRAAKQSLTVRYDADLVEYYRGKGKGYQQAMNDALRVCMEAEKGTLQP</sequence>